<evidence type="ECO:0000256" key="4">
    <source>
        <dbReference type="ARBA" id="ARBA00022670"/>
    </source>
</evidence>
<dbReference type="PANTHER" id="PTHR11802:SF113">
    <property type="entry name" value="SERINE CARBOXYPEPTIDASE CTSA-4.1"/>
    <property type="match status" value="1"/>
</dbReference>
<name>A0A179EX55_METCM</name>
<reference evidence="8 10" key="1">
    <citation type="journal article" date="2016" name="PLoS Pathog.">
        <title>Biosynthesis of antibiotic leucinostatins in bio-control fungus Purpureocillium lilacinum and their inhibition on phytophthora revealed by genome mining.</title>
        <authorList>
            <person name="Wang G."/>
            <person name="Liu Z."/>
            <person name="Lin R."/>
            <person name="Li E."/>
            <person name="Mao Z."/>
            <person name="Ling J."/>
            <person name="Yang Y."/>
            <person name="Yin W.B."/>
            <person name="Xie B."/>
        </authorList>
    </citation>
    <scope>NUCLEOTIDE SEQUENCE [LARGE SCALE GENOMIC DNA]</scope>
    <source>
        <strain evidence="8">170</strain>
    </source>
</reference>
<keyword evidence="4" id="KW-0645">Protease</keyword>
<dbReference type="EC" id="3.4.16.5" evidence="2"/>
<dbReference type="STRING" id="1380566.A0A179EX55"/>
<keyword evidence="7" id="KW-0732">Signal</keyword>
<evidence type="ECO:0000256" key="7">
    <source>
        <dbReference type="SAM" id="SignalP"/>
    </source>
</evidence>
<dbReference type="GO" id="GO:0000324">
    <property type="term" value="C:fungal-type vacuole"/>
    <property type="evidence" value="ECO:0007669"/>
    <property type="project" value="TreeGrafter"/>
</dbReference>
<dbReference type="AlphaFoldDB" id="A0A179EX55"/>
<reference evidence="8" key="2">
    <citation type="submission" date="2017-04" db="EMBL/GenBank/DDBJ databases">
        <title>Chromosome sequence assembly and comparative analysis of secretomes of two biotypes provide further insight into genetic mechanisms of parasitism and adaptative evolution of Pochonia chlamydosporia.</title>
        <authorList>
            <person name="Lin R."/>
            <person name="Shen B."/>
            <person name="Qin F."/>
            <person name="Cheng X."/>
            <person name="Xie B."/>
        </authorList>
    </citation>
    <scope>NUCLEOTIDE SEQUENCE</scope>
    <source>
        <strain evidence="8">170</strain>
    </source>
</reference>
<gene>
    <name evidence="8" type="ORF">VFPPC_12520</name>
    <name evidence="9" type="ORF">VFPPC_18483</name>
</gene>
<evidence type="ECO:0000256" key="6">
    <source>
        <dbReference type="ARBA" id="ARBA00023180"/>
    </source>
</evidence>
<dbReference type="Gene3D" id="1.10.287.410">
    <property type="match status" value="1"/>
</dbReference>
<comment type="similarity">
    <text evidence="1">Belongs to the peptidase S10 family.</text>
</comment>
<keyword evidence="10" id="KW-1185">Reference proteome</keyword>
<dbReference type="PRINTS" id="PR00724">
    <property type="entry name" value="CRBOXYPTASEC"/>
</dbReference>
<dbReference type="InterPro" id="IPR029058">
    <property type="entry name" value="AB_hydrolase_fold"/>
</dbReference>
<dbReference type="PANTHER" id="PTHR11802">
    <property type="entry name" value="SERINE PROTEASE FAMILY S10 SERINE CARBOXYPEPTIDASE"/>
    <property type="match status" value="1"/>
</dbReference>
<dbReference type="GO" id="GO:0004185">
    <property type="term" value="F:serine-type carboxypeptidase activity"/>
    <property type="evidence" value="ECO:0007669"/>
    <property type="project" value="UniProtKB-EC"/>
</dbReference>
<evidence type="ECO:0000256" key="2">
    <source>
        <dbReference type="ARBA" id="ARBA00012446"/>
    </source>
</evidence>
<evidence type="ECO:0000256" key="1">
    <source>
        <dbReference type="ARBA" id="ARBA00009431"/>
    </source>
</evidence>
<feature type="signal peptide" evidence="7">
    <location>
        <begin position="1"/>
        <end position="23"/>
    </location>
</feature>
<evidence type="ECO:0000256" key="5">
    <source>
        <dbReference type="ARBA" id="ARBA00022801"/>
    </source>
</evidence>
<dbReference type="Gene3D" id="3.40.50.1820">
    <property type="entry name" value="alpha/beta hydrolase"/>
    <property type="match status" value="1"/>
</dbReference>
<comment type="caution">
    <text evidence="8">The sequence shown here is derived from an EMBL/GenBank/DDBJ whole genome shotgun (WGS) entry which is preliminary data.</text>
</comment>
<dbReference type="GeneID" id="28854358"/>
<evidence type="ECO:0000313" key="10">
    <source>
        <dbReference type="Proteomes" id="UP000078397"/>
    </source>
</evidence>
<proteinExistence type="inferred from homology"/>
<evidence type="ECO:0000313" key="8">
    <source>
        <dbReference type="EMBL" id="OAQ57785.1"/>
    </source>
</evidence>
<dbReference type="KEGG" id="pchm:VFPPC_12520"/>
<dbReference type="RefSeq" id="XP_018136063.1">
    <property type="nucleotide sequence ID" value="XM_018290364.1"/>
</dbReference>
<organism evidence="8 10">
    <name type="scientific">Pochonia chlamydosporia 170</name>
    <dbReference type="NCBI Taxonomy" id="1380566"/>
    <lineage>
        <taxon>Eukaryota</taxon>
        <taxon>Fungi</taxon>
        <taxon>Dikarya</taxon>
        <taxon>Ascomycota</taxon>
        <taxon>Pezizomycotina</taxon>
        <taxon>Sordariomycetes</taxon>
        <taxon>Hypocreomycetidae</taxon>
        <taxon>Hypocreales</taxon>
        <taxon>Clavicipitaceae</taxon>
        <taxon>Pochonia</taxon>
    </lineage>
</organism>
<keyword evidence="6" id="KW-0325">Glycoprotein</keyword>
<dbReference type="Pfam" id="PF00450">
    <property type="entry name" value="Peptidase_S10"/>
    <property type="match status" value="1"/>
</dbReference>
<protein>
    <recommendedName>
        <fullName evidence="2">carboxypeptidase C</fullName>
        <ecNumber evidence="2">3.4.16.5</ecNumber>
    </recommendedName>
</protein>
<feature type="chain" id="PRO_5011061652" description="carboxypeptidase C" evidence="7">
    <location>
        <begin position="24"/>
        <end position="490"/>
    </location>
</feature>
<keyword evidence="3 8" id="KW-0121">Carboxypeptidase</keyword>
<dbReference type="EMBL" id="LSBJ02000015">
    <property type="protein sequence ID" value="OAQ57785.1"/>
    <property type="molecule type" value="Genomic_DNA"/>
</dbReference>
<dbReference type="GO" id="GO:0006508">
    <property type="term" value="P:proteolysis"/>
    <property type="evidence" value="ECO:0007669"/>
    <property type="project" value="UniProtKB-KW"/>
</dbReference>
<dbReference type="InterPro" id="IPR001563">
    <property type="entry name" value="Peptidase_S10"/>
</dbReference>
<dbReference type="Proteomes" id="UP000078397">
    <property type="component" value="Unassembled WGS sequence"/>
</dbReference>
<sequence length="490" mass="53510">MRISDLAFLFGAKLVASVGGSSASGAGLLAAYNGNVSTIQDSGKPAAVASYLQRTNPSGEPRNCQPKAKTADPSSLGVDNVKQFSGYLDDKAQDKHLFYWFFESRNDPAKDPVILWIEGGPGCSSMLGLFQQLGPARINGKLKPVPNPFSWNSRASIIFLDSPVNAGFSRSRQRVNSTEAAAKDVYKAMQVFFQQFPEYARQDFHVAGSSYSGHYVPAIAAEMLSHEDRNMNLKSAIIGDGITDALVQFQSYRPMACGEGGIAAVVNETVCQAMKEVEPKCRDQIQSCYDTADATTCSHALDVCNNALISPVADNGVNIYNLREQCSGNFTNFCSKSVPPITSWLNQRDVMKTLGVEGVDRWEVCSASIFSDFLGTGDWVKPLQQQVSKALEKIPVLVFAGDGDFICNWLGNRAWTEALEWPGRDAFSMAQTQRIRVTSGTNSGDYGEIKAADNFAFARIFDAGHFAILDQPEATLDLVNRWMAGEWTQR</sequence>
<dbReference type="OrthoDB" id="443318at2759"/>
<evidence type="ECO:0000256" key="3">
    <source>
        <dbReference type="ARBA" id="ARBA00022645"/>
    </source>
</evidence>
<evidence type="ECO:0000313" key="9">
    <source>
        <dbReference type="EMBL" id="OWT42372.1"/>
    </source>
</evidence>
<dbReference type="SUPFAM" id="SSF53474">
    <property type="entry name" value="alpha/beta-Hydrolases"/>
    <property type="match status" value="1"/>
</dbReference>
<dbReference type="EMBL" id="LSBJ02000020">
    <property type="protein sequence ID" value="OWT42372.1"/>
    <property type="molecule type" value="Genomic_DNA"/>
</dbReference>
<keyword evidence="5" id="KW-0378">Hydrolase</keyword>
<accession>A0A179EX55</accession>